<name>A0A146K5F8_9EUKA</name>
<dbReference type="EMBL" id="GDID01004978">
    <property type="protein sequence ID" value="JAP91628.1"/>
    <property type="molecule type" value="Transcribed_RNA"/>
</dbReference>
<evidence type="ECO:0000259" key="3">
    <source>
        <dbReference type="PROSITE" id="PS51352"/>
    </source>
</evidence>
<evidence type="ECO:0000256" key="1">
    <source>
        <dbReference type="ARBA" id="ARBA00006347"/>
    </source>
</evidence>
<feature type="domain" description="Thioredoxin" evidence="3">
    <location>
        <begin position="1"/>
        <end position="106"/>
    </location>
</feature>
<dbReference type="InterPro" id="IPR036249">
    <property type="entry name" value="Thioredoxin-like_sf"/>
</dbReference>
<comment type="similarity">
    <text evidence="1">Belongs to the protein disulfide isomerase family.</text>
</comment>
<dbReference type="SUPFAM" id="SSF52833">
    <property type="entry name" value="Thioredoxin-like"/>
    <property type="match status" value="1"/>
</dbReference>
<dbReference type="PANTHER" id="PTHR45672:SF3">
    <property type="entry name" value="THIOREDOXIN DOMAIN-CONTAINING PROTEIN 5"/>
    <property type="match status" value="1"/>
</dbReference>
<dbReference type="AlphaFoldDB" id="A0A146K5F8"/>
<reference evidence="4" key="1">
    <citation type="submission" date="2015-07" db="EMBL/GenBank/DDBJ databases">
        <title>Adaptation to a free-living lifestyle via gene acquisitions in the diplomonad Trepomonas sp. PC1.</title>
        <authorList>
            <person name="Xu F."/>
            <person name="Jerlstrom-Hultqvist J."/>
            <person name="Kolisko M."/>
            <person name="Simpson A.G.B."/>
            <person name="Roger A.J."/>
            <person name="Svard S.G."/>
            <person name="Andersson J.O."/>
        </authorList>
    </citation>
    <scope>NUCLEOTIDE SEQUENCE</scope>
    <source>
        <strain evidence="4">PC1</strain>
    </source>
</reference>
<dbReference type="PROSITE" id="PS51352">
    <property type="entry name" value="THIOREDOXIN_2"/>
    <property type="match status" value="1"/>
</dbReference>
<evidence type="ECO:0000256" key="2">
    <source>
        <dbReference type="ARBA" id="ARBA00022729"/>
    </source>
</evidence>
<dbReference type="PANTHER" id="PTHR45672">
    <property type="entry name" value="PROTEIN DISULFIDE-ISOMERASE C17H9.14C-RELATED"/>
    <property type="match status" value="1"/>
</dbReference>
<feature type="non-terminal residue" evidence="4">
    <location>
        <position position="1"/>
    </location>
</feature>
<dbReference type="Gene3D" id="3.40.30.10">
    <property type="entry name" value="Glutaredoxin"/>
    <property type="match status" value="1"/>
</dbReference>
<accession>A0A146K5F8</accession>
<gene>
    <name evidence="4" type="ORF">TPC1_16700</name>
</gene>
<proteinExistence type="inferred from homology"/>
<dbReference type="InterPro" id="IPR013766">
    <property type="entry name" value="Thioredoxin_domain"/>
</dbReference>
<dbReference type="GO" id="GO:0005783">
    <property type="term" value="C:endoplasmic reticulum"/>
    <property type="evidence" value="ECO:0007669"/>
    <property type="project" value="TreeGrafter"/>
</dbReference>
<keyword evidence="2" id="KW-0732">Signal</keyword>
<protein>
    <submittedName>
        <fullName evidence="4">Thioredoxin domain-containing protein</fullName>
    </submittedName>
</protein>
<feature type="non-terminal residue" evidence="4">
    <location>
        <position position="145"/>
    </location>
</feature>
<sequence>VIFSFCNVTIIGDQNASQFLKDNEYAMINFQAHWCQHCKTLAPQFEALSNQYTNVSFAQIDCTSNVFCQDQDIRGYPSIKFQYNKSLHTFQGNFKDIGLYIDRMFQPLFYKGSEEKIAVHYVNQKYFVLKGNEVLLEMFTSYCIE</sequence>
<dbReference type="GO" id="GO:0003756">
    <property type="term" value="F:protein disulfide isomerase activity"/>
    <property type="evidence" value="ECO:0007669"/>
    <property type="project" value="TreeGrafter"/>
</dbReference>
<dbReference type="Pfam" id="PF00085">
    <property type="entry name" value="Thioredoxin"/>
    <property type="match status" value="1"/>
</dbReference>
<dbReference type="GO" id="GO:0006457">
    <property type="term" value="P:protein folding"/>
    <property type="evidence" value="ECO:0007669"/>
    <property type="project" value="TreeGrafter"/>
</dbReference>
<evidence type="ECO:0000313" key="4">
    <source>
        <dbReference type="EMBL" id="JAP91628.1"/>
    </source>
</evidence>
<organism evidence="4">
    <name type="scientific">Trepomonas sp. PC1</name>
    <dbReference type="NCBI Taxonomy" id="1076344"/>
    <lineage>
        <taxon>Eukaryota</taxon>
        <taxon>Metamonada</taxon>
        <taxon>Diplomonadida</taxon>
        <taxon>Hexamitidae</taxon>
        <taxon>Hexamitinae</taxon>
        <taxon>Trepomonas</taxon>
    </lineage>
</organism>
<dbReference type="CDD" id="cd02961">
    <property type="entry name" value="PDI_a_family"/>
    <property type="match status" value="1"/>
</dbReference>
<dbReference type="InterPro" id="IPR051063">
    <property type="entry name" value="PDI"/>
</dbReference>